<feature type="compositionally biased region" description="Basic residues" evidence="1">
    <location>
        <begin position="185"/>
        <end position="197"/>
    </location>
</feature>
<proteinExistence type="predicted"/>
<evidence type="ECO:0000256" key="1">
    <source>
        <dbReference type="SAM" id="MobiDB-lite"/>
    </source>
</evidence>
<sequence>MEKDDDSPEDVKRATSVEREIKKGQKDDTFEGYPRIIEKKKRWEHCDKPALKKAKQVEKSSDECCQKQRGRRKKTAKFTMVSMFEEACTFPKMDIIPRHCLTKQDYIDMLATPRRKCPPECSKKMVLRKLKPVSPRIKELAQPSRQRMLMTLQQGASILPPALLDNLVRTIEKETCLTPEQAAKISRKKKARRKKRKGGTDKWQYKEANKLKKPGGGMTSAGSFDKDSVSCQYLMAERFVRSILKWKCSYPKSEFNDVTEVIVRRLVDILEYSPPQDEDRKSQQLRYLADVIACWITGVLTEVAQYQEEKLMEQCKKKEEEMKIDEEEEEEEEDEDEEDKDKDDYDREPDLDWEEDERPIDKKIKEREVVSKLEKEMEEDVTPETDDKVAELPVEMETETQVEPEEQVETEMQTEPKVQVEAEVETQLDTETEVEKELEMKLEPEPEPESEPKFEPEPEATVEMKQEPEPKPEATVEIKQEPEPEATVEMKQEPEPEATVEMKQEPEPEATLEIKQEPELNLEPVSNPEPELEVESEPEPKVEPEQEIKAESEPEPKVESEPESELKIEPEPEAEVEAEAEVKPEPELEPELEPEPKLLEPEVKPEPEPKLELEPQVEPEVERKEEEEEVEEDKIEELLDKKEIEVPPVEIKLAKDVDIIESLEELFKTDLPFLTFDKIIDTIYKMIECMPENTGEDPITNGIHRAIYEKLSNIVRLENPDLLTEELKIIMNVVCGKIANWLRSILSKSQIAFMEKYIPEVESKEIRDWTRWLEYISDVAKDWNIWLRRVIEKLLEMESEKITRGEWQDWTRSFDTKALLWRRFHLQTLHQARRNVTMLIGRHVVKTGTKRMVPDISEQLINVTDLRT</sequence>
<gene>
    <name evidence="2" type="ORF">QLX08_001553</name>
</gene>
<feature type="compositionally biased region" description="Basic and acidic residues" evidence="1">
    <location>
        <begin position="538"/>
        <end position="570"/>
    </location>
</feature>
<evidence type="ECO:0000313" key="3">
    <source>
        <dbReference type="Proteomes" id="UP001432146"/>
    </source>
</evidence>
<feature type="compositionally biased region" description="Basic and acidic residues" evidence="1">
    <location>
        <begin position="359"/>
        <end position="375"/>
    </location>
</feature>
<feature type="compositionally biased region" description="Acidic residues" evidence="1">
    <location>
        <begin position="322"/>
        <end position="341"/>
    </location>
</feature>
<name>A0AAW1AH44_9HYME</name>
<feature type="compositionally biased region" description="Acidic residues" evidence="1">
    <location>
        <begin position="615"/>
        <end position="634"/>
    </location>
</feature>
<feature type="region of interest" description="Disordered" evidence="1">
    <location>
        <begin position="1"/>
        <end position="26"/>
    </location>
</feature>
<feature type="region of interest" description="Disordered" evidence="1">
    <location>
        <begin position="182"/>
        <end position="203"/>
    </location>
</feature>
<organism evidence="2 3">
    <name type="scientific">Tetragonisca angustula</name>
    <dbReference type="NCBI Taxonomy" id="166442"/>
    <lineage>
        <taxon>Eukaryota</taxon>
        <taxon>Metazoa</taxon>
        <taxon>Ecdysozoa</taxon>
        <taxon>Arthropoda</taxon>
        <taxon>Hexapoda</taxon>
        <taxon>Insecta</taxon>
        <taxon>Pterygota</taxon>
        <taxon>Neoptera</taxon>
        <taxon>Endopterygota</taxon>
        <taxon>Hymenoptera</taxon>
        <taxon>Apocrita</taxon>
        <taxon>Aculeata</taxon>
        <taxon>Apoidea</taxon>
        <taxon>Anthophila</taxon>
        <taxon>Apidae</taxon>
        <taxon>Tetragonisca</taxon>
    </lineage>
</organism>
<keyword evidence="3" id="KW-1185">Reference proteome</keyword>
<feature type="compositionally biased region" description="Basic and acidic residues" evidence="1">
    <location>
        <begin position="433"/>
        <end position="518"/>
    </location>
</feature>
<feature type="compositionally biased region" description="Basic and acidic residues" evidence="1">
    <location>
        <begin position="594"/>
        <end position="613"/>
    </location>
</feature>
<feature type="compositionally biased region" description="Acidic residues" evidence="1">
    <location>
        <begin position="394"/>
        <end position="409"/>
    </location>
</feature>
<protein>
    <submittedName>
        <fullName evidence="2">Uncharacterized protein</fullName>
    </submittedName>
</protein>
<dbReference type="SUPFAM" id="SSF48371">
    <property type="entry name" value="ARM repeat"/>
    <property type="match status" value="1"/>
</dbReference>
<dbReference type="AlphaFoldDB" id="A0AAW1AH44"/>
<feature type="compositionally biased region" description="Acidic residues" evidence="1">
    <location>
        <begin position="422"/>
        <end position="432"/>
    </location>
</feature>
<dbReference type="PANTHER" id="PTHR34403:SF14">
    <property type="entry name" value="OS05G0225800 PROTEIN"/>
    <property type="match status" value="1"/>
</dbReference>
<reference evidence="2 3" key="1">
    <citation type="submission" date="2024-05" db="EMBL/GenBank/DDBJ databases">
        <title>The nuclear and mitochondrial genome assemblies of Tetragonisca angustula (Apidae: Meliponini), a tiny yet remarkable pollinator in the Neotropics.</title>
        <authorList>
            <person name="Ferrari R."/>
            <person name="Ricardo P.C."/>
            <person name="Dias F.C."/>
            <person name="Araujo N.S."/>
            <person name="Soares D.O."/>
            <person name="Zhou Q.-S."/>
            <person name="Zhu C.-D."/>
            <person name="Coutinho L."/>
            <person name="Airas M.C."/>
            <person name="Batista T.M."/>
        </authorList>
    </citation>
    <scope>NUCLEOTIDE SEQUENCE [LARGE SCALE GENOMIC DNA]</scope>
    <source>
        <strain evidence="2">ASF017062</strain>
        <tissue evidence="2">Abdomen</tissue>
    </source>
</reference>
<feature type="region of interest" description="Disordered" evidence="1">
    <location>
        <begin position="320"/>
        <end position="634"/>
    </location>
</feature>
<evidence type="ECO:0000313" key="2">
    <source>
        <dbReference type="EMBL" id="KAK9308367.1"/>
    </source>
</evidence>
<dbReference type="EMBL" id="JAWNGG020000021">
    <property type="protein sequence ID" value="KAK9308367.1"/>
    <property type="molecule type" value="Genomic_DNA"/>
</dbReference>
<dbReference type="InterPro" id="IPR016024">
    <property type="entry name" value="ARM-type_fold"/>
</dbReference>
<dbReference type="Proteomes" id="UP001432146">
    <property type="component" value="Unassembled WGS sequence"/>
</dbReference>
<feature type="compositionally biased region" description="Low complexity" evidence="1">
    <location>
        <begin position="519"/>
        <end position="529"/>
    </location>
</feature>
<accession>A0AAW1AH44</accession>
<comment type="caution">
    <text evidence="2">The sequence shown here is derived from an EMBL/GenBank/DDBJ whole genome shotgun (WGS) entry which is preliminary data.</text>
</comment>
<dbReference type="PANTHER" id="PTHR34403">
    <property type="entry name" value="TOL-PAL SYSTEM PROTEIN TOLA"/>
    <property type="match status" value="1"/>
</dbReference>
<dbReference type="InterPro" id="IPR050972">
    <property type="entry name" value="SDr-like"/>
</dbReference>